<keyword evidence="1" id="KW-0732">Signal</keyword>
<sequence length="330" mass="36943">MRFALSSVLLAGSVATTSTAQAQTLCVFDLSGTSGDYYAFMKDYALAAQKWSVMIDLKAYNKEEKAISDYKQGKCDAISATSFSTREFNKFTGSINAVGAIPSNTVARNLLLLLGHPKLAPEMVENGHEALGAIPIGSAYLTVKDRSVSSLIKIEGKRVGVLASDPVQRRMIERVGGEPVLMEVDTAILKVQDPKVDIVPLPSYSFEAFELYRALGNKGGIARFPISFMTMNVIAHQNAFPKTFGIQSRAWFASQSPRLMKKIQYYDNKVPARYWFDIPADDQVGYFRLIRQMRLEFVQNQIYHPKMMNLLKRLRCQQNPQEPECKTRGE</sequence>
<dbReference type="STRING" id="1907941.BKE30_05485"/>
<evidence type="ECO:0000256" key="1">
    <source>
        <dbReference type="SAM" id="SignalP"/>
    </source>
</evidence>
<comment type="caution">
    <text evidence="2">The sequence shown here is derived from an EMBL/GenBank/DDBJ whole genome shotgun (WGS) entry which is preliminary data.</text>
</comment>
<dbReference type="OrthoDB" id="9818264at2"/>
<organism evidence="2 3">
    <name type="scientific">Alkanindiges hydrocarboniclasticus</name>
    <dbReference type="NCBI Taxonomy" id="1907941"/>
    <lineage>
        <taxon>Bacteria</taxon>
        <taxon>Pseudomonadati</taxon>
        <taxon>Pseudomonadota</taxon>
        <taxon>Gammaproteobacteria</taxon>
        <taxon>Moraxellales</taxon>
        <taxon>Moraxellaceae</taxon>
        <taxon>Alkanindiges</taxon>
    </lineage>
</organism>
<dbReference type="Proteomes" id="UP000192132">
    <property type="component" value="Unassembled WGS sequence"/>
</dbReference>
<evidence type="ECO:0000313" key="2">
    <source>
        <dbReference type="EMBL" id="ONG41233.1"/>
    </source>
</evidence>
<evidence type="ECO:0000313" key="3">
    <source>
        <dbReference type="Proteomes" id="UP000192132"/>
    </source>
</evidence>
<dbReference type="Gene3D" id="3.40.190.170">
    <property type="entry name" value="Bacterial extracellular solute-binding protein, family 7"/>
    <property type="match status" value="1"/>
</dbReference>
<feature type="signal peptide" evidence="1">
    <location>
        <begin position="1"/>
        <end position="22"/>
    </location>
</feature>
<dbReference type="InterPro" id="IPR045758">
    <property type="entry name" value="AdeT1/2"/>
</dbReference>
<keyword evidence="3" id="KW-1185">Reference proteome</keyword>
<dbReference type="AlphaFoldDB" id="A0A1S8CX84"/>
<protein>
    <recommendedName>
        <fullName evidence="4">RND transporter</fullName>
    </recommendedName>
</protein>
<dbReference type="InterPro" id="IPR038404">
    <property type="entry name" value="TRAP_DctP_sf"/>
</dbReference>
<reference evidence="2 3" key="1">
    <citation type="submission" date="2016-10" db="EMBL/GenBank/DDBJ databases">
        <title>Draft Genome sequence of Alkanindiges sp. strain H1.</title>
        <authorList>
            <person name="Subhash Y."/>
            <person name="Lee S."/>
        </authorList>
    </citation>
    <scope>NUCLEOTIDE SEQUENCE [LARGE SCALE GENOMIC DNA]</scope>
    <source>
        <strain evidence="2 3">H1</strain>
    </source>
</reference>
<gene>
    <name evidence="2" type="ORF">BKE30_05485</name>
</gene>
<dbReference type="Pfam" id="PF19582">
    <property type="entry name" value="AdeT1_2"/>
    <property type="match status" value="1"/>
</dbReference>
<proteinExistence type="predicted"/>
<feature type="chain" id="PRO_5012820176" description="RND transporter" evidence="1">
    <location>
        <begin position="23"/>
        <end position="330"/>
    </location>
</feature>
<accession>A0A1S8CX84</accession>
<evidence type="ECO:0008006" key="4">
    <source>
        <dbReference type="Google" id="ProtNLM"/>
    </source>
</evidence>
<dbReference type="RefSeq" id="WP_076877610.1">
    <property type="nucleotide sequence ID" value="NZ_MLCN01000013.1"/>
</dbReference>
<name>A0A1S8CX84_9GAMM</name>
<dbReference type="EMBL" id="MLCN01000013">
    <property type="protein sequence ID" value="ONG41233.1"/>
    <property type="molecule type" value="Genomic_DNA"/>
</dbReference>